<evidence type="ECO:0000313" key="4">
    <source>
        <dbReference type="Proteomes" id="UP000422572"/>
    </source>
</evidence>
<proteinExistence type="predicted"/>
<evidence type="ECO:0000256" key="1">
    <source>
        <dbReference type="ARBA" id="ARBA00022729"/>
    </source>
</evidence>
<dbReference type="OrthoDB" id="5121599at2"/>
<name>A0A6I6FFV7_9ACTN</name>
<feature type="region of interest" description="Disordered" evidence="2">
    <location>
        <begin position="51"/>
        <end position="74"/>
    </location>
</feature>
<gene>
    <name evidence="3" type="ORF">EIZ62_12190</name>
</gene>
<dbReference type="Proteomes" id="UP000422572">
    <property type="component" value="Chromosome"/>
</dbReference>
<dbReference type="InterPro" id="IPR050966">
    <property type="entry name" value="Glutamyl_endopeptidase"/>
</dbReference>
<evidence type="ECO:0008006" key="5">
    <source>
        <dbReference type="Google" id="ProtNLM"/>
    </source>
</evidence>
<dbReference type="AlphaFoldDB" id="A0A6I6FFV7"/>
<organism evidence="3 4">
    <name type="scientific">Streptomyces ficellus</name>
    <dbReference type="NCBI Taxonomy" id="1977088"/>
    <lineage>
        <taxon>Bacteria</taxon>
        <taxon>Bacillati</taxon>
        <taxon>Actinomycetota</taxon>
        <taxon>Actinomycetes</taxon>
        <taxon>Kitasatosporales</taxon>
        <taxon>Streptomycetaceae</taxon>
        <taxon>Streptomyces</taxon>
    </lineage>
</organism>
<evidence type="ECO:0000256" key="2">
    <source>
        <dbReference type="SAM" id="MobiDB-lite"/>
    </source>
</evidence>
<dbReference type="PANTHER" id="PTHR15462">
    <property type="entry name" value="SERINE PROTEASE"/>
    <property type="match status" value="1"/>
</dbReference>
<accession>A0A6I6FFV7</accession>
<protein>
    <recommendedName>
        <fullName evidence="5">Trypsin-like serine protease</fullName>
    </recommendedName>
</protein>
<reference evidence="3 4" key="1">
    <citation type="submission" date="2018-12" db="EMBL/GenBank/DDBJ databases">
        <title>Complete genome sequence of Streptomyces ficellus NRRL8067, the producer of ficellomycin, feldamycin and nojirimycin.</title>
        <authorList>
            <person name="Zhang H."/>
            <person name="Yue R."/>
            <person name="Liu Y."/>
            <person name="Li M."/>
            <person name="Mu H."/>
            <person name="Zhang J."/>
        </authorList>
    </citation>
    <scope>NUCLEOTIDE SEQUENCE [LARGE SCALE GENOMIC DNA]</scope>
    <source>
        <strain evidence="3 4">NRRL 8067</strain>
    </source>
</reference>
<dbReference type="RefSeq" id="WP_156692710.1">
    <property type="nucleotide sequence ID" value="NZ_CP034279.1"/>
</dbReference>
<dbReference type="InterPro" id="IPR043504">
    <property type="entry name" value="Peptidase_S1_PA_chymotrypsin"/>
</dbReference>
<keyword evidence="4" id="KW-1185">Reference proteome</keyword>
<dbReference type="KEGG" id="sfic:EIZ62_12190"/>
<dbReference type="InterPro" id="IPR009003">
    <property type="entry name" value="Peptidase_S1_PA"/>
</dbReference>
<sequence>MTAPAAAQPVAVDAEPRLPAVLSESVEDATVQARSVQAHWTPERIKNALANPLQAPADDLPSDETSAETSGSDLPEITASAEAVLPADHKAAVDARAAQAAAVPKAKEVASPQAWPNRVVGKLLFQVPGKGDASCSATVIASKTKNAVWTAAHCLHKGSGGANGFYKSFIFLPGYHEDTYPSGWWYHKRVIVPDTWGKSGDLRSSDMGALVMASGEPAYGNLQDEVGAWGYQFSDATDHADVHSMGYPSDGYGRPNKDFHYGSTMMYCRGKTIDAGNLNPLDNRLRLTCDMGHGSSGGPMASAYNSGKPKIVGVNSHRDADKNGKWTKPYMYSSNHGKVAVAVIDLVNKG</sequence>
<evidence type="ECO:0000313" key="3">
    <source>
        <dbReference type="EMBL" id="QGV78922.1"/>
    </source>
</evidence>
<keyword evidence="1" id="KW-0732">Signal</keyword>
<dbReference type="Gene3D" id="2.40.10.10">
    <property type="entry name" value="Trypsin-like serine proteases"/>
    <property type="match status" value="2"/>
</dbReference>
<dbReference type="EMBL" id="CP034279">
    <property type="protein sequence ID" value="QGV78922.1"/>
    <property type="molecule type" value="Genomic_DNA"/>
</dbReference>
<dbReference type="SUPFAM" id="SSF50494">
    <property type="entry name" value="Trypsin-like serine proteases"/>
    <property type="match status" value="1"/>
</dbReference>